<feature type="chain" id="PRO_5039576729" evidence="1">
    <location>
        <begin position="21"/>
        <end position="532"/>
    </location>
</feature>
<dbReference type="PANTHER" id="PTHR30290">
    <property type="entry name" value="PERIPLASMIC BINDING COMPONENT OF ABC TRANSPORTER"/>
    <property type="match status" value="1"/>
</dbReference>
<accession>A0A4P7QF54</accession>
<evidence type="ECO:0000313" key="3">
    <source>
        <dbReference type="EMBL" id="QCB27536.1"/>
    </source>
</evidence>
<evidence type="ECO:0000259" key="2">
    <source>
        <dbReference type="Pfam" id="PF00496"/>
    </source>
</evidence>
<dbReference type="GO" id="GO:0015833">
    <property type="term" value="P:peptide transport"/>
    <property type="evidence" value="ECO:0007669"/>
    <property type="project" value="TreeGrafter"/>
</dbReference>
<dbReference type="GO" id="GO:1904680">
    <property type="term" value="F:peptide transmembrane transporter activity"/>
    <property type="evidence" value="ECO:0007669"/>
    <property type="project" value="TreeGrafter"/>
</dbReference>
<dbReference type="EMBL" id="CP039247">
    <property type="protein sequence ID" value="QCB27536.1"/>
    <property type="molecule type" value="Genomic_DNA"/>
</dbReference>
<dbReference type="AlphaFoldDB" id="A0A4P7QF54"/>
<feature type="signal peptide" evidence="1">
    <location>
        <begin position="1"/>
        <end position="20"/>
    </location>
</feature>
<reference evidence="3 4" key="1">
    <citation type="submission" date="2019-04" db="EMBL/GenBank/DDBJ databases">
        <title>Corynebacterium endometrii sp. nov., isolated from the uterus of a cow with endometritis.</title>
        <authorList>
            <person name="Ballas P."/>
            <person name="Ruckert C."/>
            <person name="Wagener K."/>
            <person name="Drillich M."/>
            <person name="Kaempfer P."/>
            <person name="Busse H.-J."/>
            <person name="Ehling-Schulz M."/>
        </authorList>
    </citation>
    <scope>NUCLEOTIDE SEQUENCE [LARGE SCALE GENOMIC DNA]</scope>
    <source>
        <strain evidence="3 4">LMM-1653</strain>
    </source>
</reference>
<dbReference type="CDD" id="cd00995">
    <property type="entry name" value="PBP2_NikA_DppA_OppA_like"/>
    <property type="match status" value="1"/>
</dbReference>
<dbReference type="Gene3D" id="3.10.105.10">
    <property type="entry name" value="Dipeptide-binding Protein, Domain 3"/>
    <property type="match status" value="1"/>
</dbReference>
<dbReference type="InterPro" id="IPR030678">
    <property type="entry name" value="Peptide/Ni-bd"/>
</dbReference>
<feature type="domain" description="Solute-binding protein family 5" evidence="2">
    <location>
        <begin position="81"/>
        <end position="454"/>
    </location>
</feature>
<dbReference type="SUPFAM" id="SSF53850">
    <property type="entry name" value="Periplasmic binding protein-like II"/>
    <property type="match status" value="1"/>
</dbReference>
<dbReference type="InterPro" id="IPR000914">
    <property type="entry name" value="SBP_5_dom"/>
</dbReference>
<dbReference type="InterPro" id="IPR039424">
    <property type="entry name" value="SBP_5"/>
</dbReference>
<protein>
    <submittedName>
        <fullName evidence="3">Oligopeptide-binding protein OppA</fullName>
    </submittedName>
</protein>
<organism evidence="3 4">
    <name type="scientific">Corynebacterium endometrii</name>
    <dbReference type="NCBI Taxonomy" id="2488819"/>
    <lineage>
        <taxon>Bacteria</taxon>
        <taxon>Bacillati</taxon>
        <taxon>Actinomycetota</taxon>
        <taxon>Actinomycetes</taxon>
        <taxon>Mycobacteriales</taxon>
        <taxon>Corynebacteriaceae</taxon>
        <taxon>Corynebacterium</taxon>
    </lineage>
</organism>
<dbReference type="PROSITE" id="PS51257">
    <property type="entry name" value="PROKAR_LIPOPROTEIN"/>
    <property type="match status" value="1"/>
</dbReference>
<keyword evidence="4" id="KW-1185">Reference proteome</keyword>
<evidence type="ECO:0000313" key="4">
    <source>
        <dbReference type="Proteomes" id="UP000296352"/>
    </source>
</evidence>
<dbReference type="OrthoDB" id="9046151at2"/>
<dbReference type="Gene3D" id="3.40.190.10">
    <property type="entry name" value="Periplasmic binding protein-like II"/>
    <property type="match status" value="1"/>
</dbReference>
<gene>
    <name evidence="3" type="primary">oppA</name>
    <name evidence="3" type="ORF">CENDO_01165</name>
</gene>
<dbReference type="KEGG" id="cee:CENDO_01165"/>
<name>A0A4P7QF54_9CORY</name>
<dbReference type="PIRSF" id="PIRSF002741">
    <property type="entry name" value="MppA"/>
    <property type="match status" value="1"/>
</dbReference>
<dbReference type="Proteomes" id="UP000296352">
    <property type="component" value="Chromosome"/>
</dbReference>
<dbReference type="GO" id="GO:0043190">
    <property type="term" value="C:ATP-binding cassette (ABC) transporter complex"/>
    <property type="evidence" value="ECO:0007669"/>
    <property type="project" value="InterPro"/>
</dbReference>
<dbReference type="Gene3D" id="3.90.76.10">
    <property type="entry name" value="Dipeptide-binding Protein, Domain 1"/>
    <property type="match status" value="1"/>
</dbReference>
<keyword evidence="1" id="KW-0732">Signal</keyword>
<proteinExistence type="predicted"/>
<sequence precursor="true">MTTKKSIALLAAAAMTVSLAACSSDDSSGAAGGEGANYVVANGSEPQNPLVPANTNETGGGRIVDSIFSGLVYYDDEGAAQNEMAESIEANDDNTEFTIKIKEGWTFNDGTEIKAENFVNAWNYAVANAQLNAYFFEPIKGYAEEGVEELEGLEIIDDYTFKITLSSPAADFPDRLGYSAFYPLPAEALEDPAAFGENPNSNGPYKLLEWNHNQDAIIVPNENYAGERKPANDGVKFVFYADQGAAYSDLLAGQLDVLDAIPDSAFATYEADLGDRAINQPAAIFQSFTIGEKLEHFGGEEGKLRRQALSLAIDREQITDTIFQGTRTPAKDFTSPIIPGYSGEIGGNEVLNFDPEKAKELWAQADEINEWSSPEFKIAYNADGGHEAWVDAVANSIKNNLGIEAVGDPYPDFKSLRDDVTSRNITSAFRTGWQADYPGLGNFLAALYGTGAGSNDGDYSNPEFDAKIKEGDAAASPEEAAKIYNEAQEILFEDLPAIPLWYSNVTGGHSENVDNVVFTWKSQPNYTNITKN</sequence>
<dbReference type="PANTHER" id="PTHR30290:SF83">
    <property type="entry name" value="ABC TRANSPORTER SUBSTRATE-BINDING PROTEIN"/>
    <property type="match status" value="1"/>
</dbReference>
<dbReference type="RefSeq" id="WP_136140391.1">
    <property type="nucleotide sequence ID" value="NZ_CP039247.1"/>
</dbReference>
<evidence type="ECO:0000256" key="1">
    <source>
        <dbReference type="SAM" id="SignalP"/>
    </source>
</evidence>
<dbReference type="GO" id="GO:0042597">
    <property type="term" value="C:periplasmic space"/>
    <property type="evidence" value="ECO:0007669"/>
    <property type="project" value="UniProtKB-ARBA"/>
</dbReference>
<dbReference type="Pfam" id="PF00496">
    <property type="entry name" value="SBP_bac_5"/>
    <property type="match status" value="1"/>
</dbReference>